<dbReference type="InterPro" id="IPR010410">
    <property type="entry name" value="DUF1005"/>
</dbReference>
<dbReference type="EMBL" id="OX459121">
    <property type="protein sequence ID" value="CAI9104207.1"/>
    <property type="molecule type" value="Genomic_DNA"/>
</dbReference>
<evidence type="ECO:0000313" key="2">
    <source>
        <dbReference type="Proteomes" id="UP001161247"/>
    </source>
</evidence>
<protein>
    <submittedName>
        <fullName evidence="1">OLC1v1002836C1</fullName>
    </submittedName>
</protein>
<reference evidence="1" key="1">
    <citation type="submission" date="2023-03" db="EMBL/GenBank/DDBJ databases">
        <authorList>
            <person name="Julca I."/>
        </authorList>
    </citation>
    <scope>NUCLEOTIDE SEQUENCE</scope>
</reference>
<proteinExistence type="predicted"/>
<dbReference type="Pfam" id="PF06219">
    <property type="entry name" value="DUF1005"/>
    <property type="match status" value="1"/>
</dbReference>
<evidence type="ECO:0000313" key="1">
    <source>
        <dbReference type="EMBL" id="CAI9104207.1"/>
    </source>
</evidence>
<organism evidence="1 2">
    <name type="scientific">Oldenlandia corymbosa var. corymbosa</name>
    <dbReference type="NCBI Taxonomy" id="529605"/>
    <lineage>
        <taxon>Eukaryota</taxon>
        <taxon>Viridiplantae</taxon>
        <taxon>Streptophyta</taxon>
        <taxon>Embryophyta</taxon>
        <taxon>Tracheophyta</taxon>
        <taxon>Spermatophyta</taxon>
        <taxon>Magnoliopsida</taxon>
        <taxon>eudicotyledons</taxon>
        <taxon>Gunneridae</taxon>
        <taxon>Pentapetalae</taxon>
        <taxon>asterids</taxon>
        <taxon>lamiids</taxon>
        <taxon>Gentianales</taxon>
        <taxon>Rubiaceae</taxon>
        <taxon>Rubioideae</taxon>
        <taxon>Spermacoceae</taxon>
        <taxon>Hedyotis-Oldenlandia complex</taxon>
        <taxon>Oldenlandia</taxon>
    </lineage>
</organism>
<dbReference type="Proteomes" id="UP001161247">
    <property type="component" value="Chromosome 4"/>
</dbReference>
<keyword evidence="2" id="KW-1185">Reference proteome</keyword>
<dbReference type="AlphaFoldDB" id="A0AAV1DBJ4"/>
<name>A0AAV1DBJ4_OLDCO</name>
<dbReference type="PANTHER" id="PTHR31317">
    <property type="entry name" value="OS08G0163500 PROTEIN"/>
    <property type="match status" value="1"/>
</dbReference>
<dbReference type="PANTHER" id="PTHR31317:SF21">
    <property type="entry name" value="FORMIN-LIKE PROTEIN 18"/>
    <property type="match status" value="1"/>
</dbReference>
<sequence length="453" mass="48844">MDPCPFVRIVVSNLALRQDSSSPSTKYSVNSAKFPSCYCKIKLDGFPSQFSTIPWILQESDAIDSKIHAGFSFKKSDFERLVGKSAAKKSGNCSLKIEIFSGNNKTSCGLKSEKLMGTASVKLDLKAVENSIIGSNNKGCVVIHSGWISMLTGSLKGSHLHANVKAEPDPRFVFQFDGEPECSPQVFQVNGNVKQPVFSCKFGFRNSGGERNNLRTRSSISEKNAKVGCFSSSIGGDKEQPIKERKGWSITIHDLSGSPVAAASMVTPFVPSPGSDKVSKSNPGAWLILRPGQGTWKPWGRLEAWREQNHSDNIGYRFELIPDGSIDTITLANSSIPTRKGGKFSIDVATGVTPMTSPNSSFDFSSLSSCGSGSELGSGSWAHLLYRGFVMSSTLNGDGKCSKPEVEIGVHHVSCTEDAAAYVALAAALDLSIDACRSFSQKLRKELRQSDLE</sequence>
<accession>A0AAV1DBJ4</accession>
<gene>
    <name evidence="1" type="ORF">OLC1_LOCUS13182</name>
</gene>